<dbReference type="Proteomes" id="UP000631114">
    <property type="component" value="Unassembled WGS sequence"/>
</dbReference>
<dbReference type="EMBL" id="JADFTS010000008">
    <property type="protein sequence ID" value="KAF9595305.1"/>
    <property type="molecule type" value="Genomic_DNA"/>
</dbReference>
<dbReference type="PANTHER" id="PTHR31286">
    <property type="entry name" value="GLYCINE-RICH CELL WALL STRUCTURAL PROTEIN 1.8-LIKE"/>
    <property type="match status" value="1"/>
</dbReference>
<reference evidence="2 3" key="1">
    <citation type="submission" date="2020-10" db="EMBL/GenBank/DDBJ databases">
        <title>The Coptis chinensis genome and diversification of protoberbering-type alkaloids.</title>
        <authorList>
            <person name="Wang B."/>
            <person name="Shu S."/>
            <person name="Song C."/>
            <person name="Liu Y."/>
        </authorList>
    </citation>
    <scope>NUCLEOTIDE SEQUENCE [LARGE SCALE GENOMIC DNA]</scope>
    <source>
        <strain evidence="2">HL-2020</strain>
        <tissue evidence="2">Leaf</tissue>
    </source>
</reference>
<evidence type="ECO:0000313" key="3">
    <source>
        <dbReference type="Proteomes" id="UP000631114"/>
    </source>
</evidence>
<accession>A0A835HAA0</accession>
<dbReference type="InterPro" id="IPR040256">
    <property type="entry name" value="At4g02000-like"/>
</dbReference>
<evidence type="ECO:0000313" key="2">
    <source>
        <dbReference type="EMBL" id="KAF9595305.1"/>
    </source>
</evidence>
<comment type="caution">
    <text evidence="2">The sequence shown here is derived from an EMBL/GenBank/DDBJ whole genome shotgun (WGS) entry which is preliminary data.</text>
</comment>
<sequence>MLEGGPLFIVGRVFIIRLWSEELDIQRKNMSMLPIWVKLYDIPKQLWTKRGKGNISNVGVEYMWIPSTCAICNSVGYKEAKCPKTPTTGTVNVMRGAEPILVPEGVVPIAEAHTVWVQDQHAKSESGRQNAMVVYQARGVQGPVDQNLSIIQSCEEMAMAQATDTIVATIETAPLHVQTVPAMIMGTNPFLALSDVNEDLDEQVAENEEIDISEIEGEQYAAEQEVFTEMRDDQNPQDLGKDLMDDYQVFTDHLVPEKLLSQNKDHPPVATVTRETRSQKQQQLKAINTSSSASSSGKSKSKNQQQSASQSGQST</sequence>
<protein>
    <recommendedName>
        <fullName evidence="4">DUF4283 domain-containing protein</fullName>
    </recommendedName>
</protein>
<keyword evidence="3" id="KW-1185">Reference proteome</keyword>
<gene>
    <name evidence="2" type="ORF">IFM89_038457</name>
</gene>
<dbReference type="PANTHER" id="PTHR31286:SF180">
    <property type="entry name" value="OS10G0362600 PROTEIN"/>
    <property type="match status" value="1"/>
</dbReference>
<feature type="region of interest" description="Disordered" evidence="1">
    <location>
        <begin position="258"/>
        <end position="315"/>
    </location>
</feature>
<dbReference type="AlphaFoldDB" id="A0A835HAA0"/>
<feature type="compositionally biased region" description="Low complexity" evidence="1">
    <location>
        <begin position="288"/>
        <end position="315"/>
    </location>
</feature>
<evidence type="ECO:0000256" key="1">
    <source>
        <dbReference type="SAM" id="MobiDB-lite"/>
    </source>
</evidence>
<organism evidence="2 3">
    <name type="scientific">Coptis chinensis</name>
    <dbReference type="NCBI Taxonomy" id="261450"/>
    <lineage>
        <taxon>Eukaryota</taxon>
        <taxon>Viridiplantae</taxon>
        <taxon>Streptophyta</taxon>
        <taxon>Embryophyta</taxon>
        <taxon>Tracheophyta</taxon>
        <taxon>Spermatophyta</taxon>
        <taxon>Magnoliopsida</taxon>
        <taxon>Ranunculales</taxon>
        <taxon>Ranunculaceae</taxon>
        <taxon>Coptidoideae</taxon>
        <taxon>Coptis</taxon>
    </lineage>
</organism>
<name>A0A835HAA0_9MAGN</name>
<evidence type="ECO:0008006" key="4">
    <source>
        <dbReference type="Google" id="ProtNLM"/>
    </source>
</evidence>
<proteinExistence type="predicted"/>